<comment type="caution">
    <text evidence="2">The sequence shown here is derived from an EMBL/GenBank/DDBJ whole genome shotgun (WGS) entry which is preliminary data.</text>
</comment>
<accession>A0A369WTS9</accession>
<keyword evidence="3" id="KW-1185">Reference proteome</keyword>
<feature type="compositionally biased region" description="Basic and acidic residues" evidence="1">
    <location>
        <begin position="76"/>
        <end position="89"/>
    </location>
</feature>
<evidence type="ECO:0000256" key="1">
    <source>
        <dbReference type="SAM" id="MobiDB-lite"/>
    </source>
</evidence>
<proteinExistence type="predicted"/>
<protein>
    <submittedName>
        <fullName evidence="2">Uncharacterized protein</fullName>
    </submittedName>
</protein>
<gene>
    <name evidence="2" type="ORF">DV711_02400</name>
</gene>
<dbReference type="EMBL" id="QQOH01000001">
    <property type="protein sequence ID" value="RDE24459.1"/>
    <property type="molecule type" value="Genomic_DNA"/>
</dbReference>
<dbReference type="OrthoDB" id="5740990at2"/>
<reference evidence="2 3" key="1">
    <citation type="submission" date="2018-07" db="EMBL/GenBank/DDBJ databases">
        <title>Motiliproteus coralliicola sp. nov., a bacterium isolated from Coral.</title>
        <authorList>
            <person name="Wang G."/>
        </authorList>
    </citation>
    <scope>NUCLEOTIDE SEQUENCE [LARGE SCALE GENOMIC DNA]</scope>
    <source>
        <strain evidence="2 3">C34</strain>
    </source>
</reference>
<dbReference type="RefSeq" id="WP_114694046.1">
    <property type="nucleotide sequence ID" value="NZ_QQOH01000001.1"/>
</dbReference>
<organism evidence="2 3">
    <name type="scientific">Motiliproteus coralliicola</name>
    <dbReference type="NCBI Taxonomy" id="2283196"/>
    <lineage>
        <taxon>Bacteria</taxon>
        <taxon>Pseudomonadati</taxon>
        <taxon>Pseudomonadota</taxon>
        <taxon>Gammaproteobacteria</taxon>
        <taxon>Oceanospirillales</taxon>
        <taxon>Oceanospirillaceae</taxon>
        <taxon>Motiliproteus</taxon>
    </lineage>
</organism>
<evidence type="ECO:0000313" key="3">
    <source>
        <dbReference type="Proteomes" id="UP000253769"/>
    </source>
</evidence>
<name>A0A369WTS9_9GAMM</name>
<sequence length="89" mass="10346">MKFRIDLDITPEELRRVLGWPDVQELQQEMLTKVRENIESEGFDPTSMMKLYTGGSIEPMQRILMQLMSGYSPFDGKTDNTTENKKDKS</sequence>
<feature type="region of interest" description="Disordered" evidence="1">
    <location>
        <begin position="70"/>
        <end position="89"/>
    </location>
</feature>
<dbReference type="Proteomes" id="UP000253769">
    <property type="component" value="Unassembled WGS sequence"/>
</dbReference>
<evidence type="ECO:0000313" key="2">
    <source>
        <dbReference type="EMBL" id="RDE24459.1"/>
    </source>
</evidence>
<dbReference type="AlphaFoldDB" id="A0A369WTS9"/>